<dbReference type="InterPro" id="IPR051911">
    <property type="entry name" value="SDR_oxidoreductase"/>
</dbReference>
<dbReference type="Gene3D" id="3.40.50.720">
    <property type="entry name" value="NAD(P)-binding Rossmann-like Domain"/>
    <property type="match status" value="1"/>
</dbReference>
<dbReference type="EMBL" id="JACJFM010000008">
    <property type="protein sequence ID" value="MBB1486668.1"/>
    <property type="molecule type" value="Genomic_DNA"/>
</dbReference>
<dbReference type="CDD" id="cd05374">
    <property type="entry name" value="17beta-HSD-like_SDR_c"/>
    <property type="match status" value="1"/>
</dbReference>
<evidence type="ECO:0000256" key="1">
    <source>
        <dbReference type="RuleBase" id="RU000363"/>
    </source>
</evidence>
<accession>A0A839INZ6</accession>
<comment type="similarity">
    <text evidence="1">Belongs to the short-chain dehydrogenases/reductases (SDR) family.</text>
</comment>
<dbReference type="InterPro" id="IPR002347">
    <property type="entry name" value="SDR_fam"/>
</dbReference>
<dbReference type="PANTHER" id="PTHR43976">
    <property type="entry name" value="SHORT CHAIN DEHYDROGENASE"/>
    <property type="match status" value="1"/>
</dbReference>
<dbReference type="PRINTS" id="PR00080">
    <property type="entry name" value="SDRFAMILY"/>
</dbReference>
<name>A0A839INZ6_9GAMM</name>
<gene>
    <name evidence="2" type="ORF">H4O21_08615</name>
</gene>
<dbReference type="PRINTS" id="PR00081">
    <property type="entry name" value="GDHRDH"/>
</dbReference>
<dbReference type="PANTHER" id="PTHR43976:SF9">
    <property type="entry name" value="OXIDOREDUCTASE"/>
    <property type="match status" value="1"/>
</dbReference>
<dbReference type="InterPro" id="IPR020904">
    <property type="entry name" value="Sc_DH/Rdtase_CS"/>
</dbReference>
<comment type="caution">
    <text evidence="2">The sequence shown here is derived from an EMBL/GenBank/DDBJ whole genome shotgun (WGS) entry which is preliminary data.</text>
</comment>
<dbReference type="SUPFAM" id="SSF51735">
    <property type="entry name" value="NAD(P)-binding Rossmann-fold domains"/>
    <property type="match status" value="1"/>
</dbReference>
<evidence type="ECO:0000313" key="2">
    <source>
        <dbReference type="EMBL" id="MBB1486668.1"/>
    </source>
</evidence>
<dbReference type="InterPro" id="IPR036291">
    <property type="entry name" value="NAD(P)-bd_dom_sf"/>
</dbReference>
<proteinExistence type="inferred from homology"/>
<dbReference type="AlphaFoldDB" id="A0A839INZ6"/>
<dbReference type="Proteomes" id="UP000565262">
    <property type="component" value="Unassembled WGS sequence"/>
</dbReference>
<protein>
    <submittedName>
        <fullName evidence="2">SDR family NAD(P)-dependent oxidoreductase</fullName>
    </submittedName>
</protein>
<dbReference type="RefSeq" id="WP_182808447.1">
    <property type="nucleotide sequence ID" value="NZ_JACJFM010000008.1"/>
</dbReference>
<dbReference type="Pfam" id="PF00106">
    <property type="entry name" value="adh_short"/>
    <property type="match status" value="1"/>
</dbReference>
<reference evidence="2 3" key="1">
    <citation type="submission" date="2020-08" db="EMBL/GenBank/DDBJ databases">
        <title>Oceanospirillum sp. nov. isolated from marine sediment.</title>
        <authorList>
            <person name="Ji X."/>
        </authorList>
    </citation>
    <scope>NUCLEOTIDE SEQUENCE [LARGE SCALE GENOMIC DNA]</scope>
    <source>
        <strain evidence="2 3">D5</strain>
    </source>
</reference>
<keyword evidence="3" id="KW-1185">Reference proteome</keyword>
<sequence>MSKVILITGASSGFGRLTALKLLSEQYTVYATMRDINGKNASVAKELSEAGAKVHELDVTDDKSVQTAVDTILQNEDKIDVLVNNAGIAASGISESFGADQIQAMFDVNVLGIFRVTQAVLPSMRECHEGLIINIGSILGRVTLPFFGLYGASKYAVEAMTDSFSYELSQLGIDVVLVQPGAYPTNMYTSAIAPKQPERVNTYGDVAELPAAISSTIASMFQGKNAPQPVDVANSIFALIKQPRGKRDKRVVVGNSFGADVANNHIAPIQSQLMQALGLSALEQTRV</sequence>
<dbReference type="PROSITE" id="PS00061">
    <property type="entry name" value="ADH_SHORT"/>
    <property type="match status" value="1"/>
</dbReference>
<organism evidence="2 3">
    <name type="scientific">Oceanospirillum sediminis</name>
    <dbReference type="NCBI Taxonomy" id="2760088"/>
    <lineage>
        <taxon>Bacteria</taxon>
        <taxon>Pseudomonadati</taxon>
        <taxon>Pseudomonadota</taxon>
        <taxon>Gammaproteobacteria</taxon>
        <taxon>Oceanospirillales</taxon>
        <taxon>Oceanospirillaceae</taxon>
        <taxon>Oceanospirillum</taxon>
    </lineage>
</organism>
<evidence type="ECO:0000313" key="3">
    <source>
        <dbReference type="Proteomes" id="UP000565262"/>
    </source>
</evidence>